<dbReference type="PROSITE" id="PS50297">
    <property type="entry name" value="ANK_REP_REGION"/>
    <property type="match status" value="1"/>
</dbReference>
<evidence type="ECO:0000313" key="4">
    <source>
        <dbReference type="EnsemblProtists" id="PYU1_T008418"/>
    </source>
</evidence>
<dbReference type="Proteomes" id="UP000019132">
    <property type="component" value="Unassembled WGS sequence"/>
</dbReference>
<name>K3WTX2_GLOUD</name>
<keyword evidence="2 3" id="KW-0040">ANK repeat</keyword>
<keyword evidence="1" id="KW-0677">Repeat</keyword>
<evidence type="ECO:0000256" key="3">
    <source>
        <dbReference type="PROSITE-ProRule" id="PRU00023"/>
    </source>
</evidence>
<dbReference type="PANTHER" id="PTHR24198:SF165">
    <property type="entry name" value="ANKYRIN REPEAT-CONTAINING PROTEIN-RELATED"/>
    <property type="match status" value="1"/>
</dbReference>
<dbReference type="InterPro" id="IPR002110">
    <property type="entry name" value="Ankyrin_rpt"/>
</dbReference>
<evidence type="ECO:0000313" key="5">
    <source>
        <dbReference type="Proteomes" id="UP000019132"/>
    </source>
</evidence>
<dbReference type="PANTHER" id="PTHR24198">
    <property type="entry name" value="ANKYRIN REPEAT AND PROTEIN KINASE DOMAIN-CONTAINING PROTEIN"/>
    <property type="match status" value="1"/>
</dbReference>
<reference evidence="4" key="3">
    <citation type="submission" date="2015-02" db="UniProtKB">
        <authorList>
            <consortium name="EnsemblProtists"/>
        </authorList>
    </citation>
    <scope>IDENTIFICATION</scope>
    <source>
        <strain evidence="4">DAOM BR144</strain>
    </source>
</reference>
<dbReference type="STRING" id="431595.K3WTX2"/>
<keyword evidence="5" id="KW-1185">Reference proteome</keyword>
<reference evidence="5" key="2">
    <citation type="submission" date="2010-04" db="EMBL/GenBank/DDBJ databases">
        <authorList>
            <person name="Buell R."/>
            <person name="Hamilton J."/>
            <person name="Hostetler J."/>
        </authorList>
    </citation>
    <scope>NUCLEOTIDE SEQUENCE [LARGE SCALE GENOMIC DNA]</scope>
    <source>
        <strain evidence="5">DAOM:BR144</strain>
    </source>
</reference>
<feature type="repeat" description="ANK" evidence="3">
    <location>
        <begin position="49"/>
        <end position="82"/>
    </location>
</feature>
<sequence>MACGDGTTASSRTRALLDAAANGDVVAVETWIAQRDDAPDSDVNATRGEGWTALLYAVSKSHVAVTAQLVTQRGIDLNATTITGSSALEMALKRQHNAMIRLLLTHGASRSTISDAHLAVAMASSWIQSDVKTMLSPQWSVVWSPELHAHFSADQREKCRLVVMANALAARKLTQSFSVWSLLLGWGRWWLRILAAVFFGSSATLVENASSKRDARCGTSHVRWAHLPAPLVERILEFAMYLW</sequence>
<feature type="repeat" description="ANK" evidence="3">
    <location>
        <begin position="83"/>
        <end position="115"/>
    </location>
</feature>
<dbReference type="VEuPathDB" id="FungiDB:PYU1_G008402"/>
<proteinExistence type="predicted"/>
<dbReference type="HOGENOM" id="CLU_1237166_0_0_1"/>
<dbReference type="Gene3D" id="1.25.40.20">
    <property type="entry name" value="Ankyrin repeat-containing domain"/>
    <property type="match status" value="1"/>
</dbReference>
<reference evidence="5" key="1">
    <citation type="journal article" date="2010" name="Genome Biol.">
        <title>Genome sequence of the necrotrophic plant pathogen Pythium ultimum reveals original pathogenicity mechanisms and effector repertoire.</title>
        <authorList>
            <person name="Levesque C.A."/>
            <person name="Brouwer H."/>
            <person name="Cano L."/>
            <person name="Hamilton J.P."/>
            <person name="Holt C."/>
            <person name="Huitema E."/>
            <person name="Raffaele S."/>
            <person name="Robideau G.P."/>
            <person name="Thines M."/>
            <person name="Win J."/>
            <person name="Zerillo M.M."/>
            <person name="Beakes G.W."/>
            <person name="Boore J.L."/>
            <person name="Busam D."/>
            <person name="Dumas B."/>
            <person name="Ferriera S."/>
            <person name="Fuerstenberg S.I."/>
            <person name="Gachon C.M."/>
            <person name="Gaulin E."/>
            <person name="Govers F."/>
            <person name="Grenville-Briggs L."/>
            <person name="Horner N."/>
            <person name="Hostetler J."/>
            <person name="Jiang R.H."/>
            <person name="Johnson J."/>
            <person name="Krajaejun T."/>
            <person name="Lin H."/>
            <person name="Meijer H.J."/>
            <person name="Moore B."/>
            <person name="Morris P."/>
            <person name="Phuntmart V."/>
            <person name="Puiu D."/>
            <person name="Shetty J."/>
            <person name="Stajich J.E."/>
            <person name="Tripathy S."/>
            <person name="Wawra S."/>
            <person name="van West P."/>
            <person name="Whitty B.R."/>
            <person name="Coutinho P.M."/>
            <person name="Henrissat B."/>
            <person name="Martin F."/>
            <person name="Thomas P.D."/>
            <person name="Tyler B.M."/>
            <person name="De Vries R.P."/>
            <person name="Kamoun S."/>
            <person name="Yandell M."/>
            <person name="Tisserat N."/>
            <person name="Buell C.R."/>
        </authorList>
    </citation>
    <scope>NUCLEOTIDE SEQUENCE</scope>
    <source>
        <strain evidence="5">DAOM:BR144</strain>
    </source>
</reference>
<dbReference type="SUPFAM" id="SSF48403">
    <property type="entry name" value="Ankyrin repeat"/>
    <property type="match status" value="1"/>
</dbReference>
<dbReference type="Pfam" id="PF12796">
    <property type="entry name" value="Ank_2"/>
    <property type="match status" value="1"/>
</dbReference>
<dbReference type="EnsemblProtists" id="PYU1_T008418">
    <property type="protein sequence ID" value="PYU1_T008418"/>
    <property type="gene ID" value="PYU1_G008402"/>
</dbReference>
<dbReference type="SMART" id="SM00248">
    <property type="entry name" value="ANK"/>
    <property type="match status" value="2"/>
</dbReference>
<dbReference type="AlphaFoldDB" id="K3WTX2"/>
<organism evidence="4 5">
    <name type="scientific">Globisporangium ultimum (strain ATCC 200006 / CBS 805.95 / DAOM BR144)</name>
    <name type="common">Pythium ultimum</name>
    <dbReference type="NCBI Taxonomy" id="431595"/>
    <lineage>
        <taxon>Eukaryota</taxon>
        <taxon>Sar</taxon>
        <taxon>Stramenopiles</taxon>
        <taxon>Oomycota</taxon>
        <taxon>Peronosporomycetes</taxon>
        <taxon>Pythiales</taxon>
        <taxon>Pythiaceae</taxon>
        <taxon>Globisporangium</taxon>
    </lineage>
</organism>
<dbReference type="eggNOG" id="ENOG502SPWI">
    <property type="taxonomic scope" value="Eukaryota"/>
</dbReference>
<evidence type="ECO:0000256" key="2">
    <source>
        <dbReference type="ARBA" id="ARBA00023043"/>
    </source>
</evidence>
<evidence type="ECO:0000256" key="1">
    <source>
        <dbReference type="ARBA" id="ARBA00022737"/>
    </source>
</evidence>
<dbReference type="EMBL" id="GL376613">
    <property type="status" value="NOT_ANNOTATED_CDS"/>
    <property type="molecule type" value="Genomic_DNA"/>
</dbReference>
<dbReference type="PROSITE" id="PS50088">
    <property type="entry name" value="ANK_REPEAT"/>
    <property type="match status" value="2"/>
</dbReference>
<dbReference type="InParanoid" id="K3WTX2"/>
<dbReference type="OMA" id="DGWIANG"/>
<protein>
    <submittedName>
        <fullName evidence="4">Uncharacterized protein</fullName>
    </submittedName>
</protein>
<accession>K3WTX2</accession>
<dbReference type="InterPro" id="IPR036770">
    <property type="entry name" value="Ankyrin_rpt-contain_sf"/>
</dbReference>